<evidence type="ECO:0000256" key="2">
    <source>
        <dbReference type="ARBA" id="ARBA00022729"/>
    </source>
</evidence>
<dbReference type="PANTHER" id="PTHR30483:SF37">
    <property type="entry name" value="ABC TRANSPORTER SUBSTRATE-BINDING PROTEIN"/>
    <property type="match status" value="1"/>
</dbReference>
<organism evidence="5 6">
    <name type="scientific">Peribacillus psychrosaccharolyticus</name>
    <name type="common">Bacillus psychrosaccharolyticus</name>
    <dbReference type="NCBI Taxonomy" id="1407"/>
    <lineage>
        <taxon>Bacteria</taxon>
        <taxon>Bacillati</taxon>
        <taxon>Bacillota</taxon>
        <taxon>Bacilli</taxon>
        <taxon>Bacillales</taxon>
        <taxon>Bacillaceae</taxon>
        <taxon>Peribacillus</taxon>
    </lineage>
</organism>
<accession>A0A974NKB9</accession>
<dbReference type="Pfam" id="PF13458">
    <property type="entry name" value="Peripla_BP_6"/>
    <property type="match status" value="1"/>
</dbReference>
<evidence type="ECO:0000256" key="1">
    <source>
        <dbReference type="ARBA" id="ARBA00010062"/>
    </source>
</evidence>
<dbReference type="AlphaFoldDB" id="A0A974NKB9"/>
<evidence type="ECO:0000259" key="4">
    <source>
        <dbReference type="Pfam" id="PF13458"/>
    </source>
</evidence>
<dbReference type="Proteomes" id="UP000595254">
    <property type="component" value="Chromosome"/>
</dbReference>
<dbReference type="SUPFAM" id="SSF53822">
    <property type="entry name" value="Periplasmic binding protein-like I"/>
    <property type="match status" value="1"/>
</dbReference>
<evidence type="ECO:0000256" key="3">
    <source>
        <dbReference type="SAM" id="SignalP"/>
    </source>
</evidence>
<dbReference type="Gene3D" id="3.40.50.2300">
    <property type="match status" value="2"/>
</dbReference>
<sequence length="421" mass="45808">MRKKTLTFYLGCIICLSVSLSGCLSNSTSTTMQHPKTIKIGVMYPTSGDMEHAGKNQVKGIEFAAKLINEKYDLAIPLAKGEGLPNLGGAKIELIIVDSEGSPKEAVAKAEKLITEEKAAAIIGAYDSSNTAAASQTTERYGIPFLNAESTSHHLTERGYKWFFRTNADNELAAMGVFDFFTQLDEDHAVKSIAFLHDQSEVSQDFADAQNRLAEKSGREVVSDRLDSNQLNFGALKLKEADPDVITMTTLRSAIQFRQTANQQSYSPNAMIGMSSGLETSEETLGKEAEGLLVSAGWSKELLGKPLINKVNALYKAETGEELSGYTPHAITGMLVLADAINRAESIDSDKIRKALLATDYPADSLIMPWNGVRFDQDTQQNKSASNVLLQVKDGTEKLVWPFDIATEELVWPLIPAEGGS</sequence>
<keyword evidence="6" id="KW-1185">Reference proteome</keyword>
<evidence type="ECO:0000313" key="6">
    <source>
        <dbReference type="Proteomes" id="UP000595254"/>
    </source>
</evidence>
<feature type="chain" id="PRO_5039061108" evidence="3">
    <location>
        <begin position="22"/>
        <end position="421"/>
    </location>
</feature>
<name>A0A974NKB9_PERPY</name>
<dbReference type="CDD" id="cd06340">
    <property type="entry name" value="PBP1_ABC_ligand_binding-like"/>
    <property type="match status" value="1"/>
</dbReference>
<dbReference type="EMBL" id="CP068053">
    <property type="protein sequence ID" value="QQS99419.1"/>
    <property type="molecule type" value="Genomic_DNA"/>
</dbReference>
<proteinExistence type="inferred from homology"/>
<protein>
    <submittedName>
        <fullName evidence="5">ABC transporter substrate-binding protein</fullName>
    </submittedName>
</protein>
<gene>
    <name evidence="5" type="ORF">I6J18_17575</name>
</gene>
<dbReference type="RefSeq" id="WP_040374337.1">
    <property type="nucleotide sequence ID" value="NZ_CP068053.1"/>
</dbReference>
<dbReference type="PROSITE" id="PS51257">
    <property type="entry name" value="PROKAR_LIPOPROTEIN"/>
    <property type="match status" value="1"/>
</dbReference>
<evidence type="ECO:0000313" key="5">
    <source>
        <dbReference type="EMBL" id="QQS99419.1"/>
    </source>
</evidence>
<keyword evidence="2 3" id="KW-0732">Signal</keyword>
<dbReference type="KEGG" id="ppsr:I6J18_17575"/>
<dbReference type="InterPro" id="IPR028082">
    <property type="entry name" value="Peripla_BP_I"/>
</dbReference>
<reference evidence="5 6" key="1">
    <citation type="submission" date="2021-01" db="EMBL/GenBank/DDBJ databases">
        <title>FDA dAtabase for Regulatory Grade micrObial Sequences (FDA-ARGOS): Supporting development and validation of Infectious Disease Dx tests.</title>
        <authorList>
            <person name="Nelson B."/>
            <person name="Plummer A."/>
            <person name="Tallon L."/>
            <person name="Sadzewicz L."/>
            <person name="Zhao X."/>
            <person name="Boylan J."/>
            <person name="Ott S."/>
            <person name="Bowen H."/>
            <person name="Vavikolanu K."/>
            <person name="Mehta A."/>
            <person name="Aluvathingal J."/>
            <person name="Nadendla S."/>
            <person name="Myers T."/>
            <person name="Yan Y."/>
            <person name="Sichtig H."/>
        </authorList>
    </citation>
    <scope>NUCLEOTIDE SEQUENCE [LARGE SCALE GENOMIC DNA]</scope>
    <source>
        <strain evidence="5 6">FDAARGOS_1161</strain>
    </source>
</reference>
<dbReference type="InterPro" id="IPR051010">
    <property type="entry name" value="BCAA_transport"/>
</dbReference>
<feature type="domain" description="Leucine-binding protein" evidence="4">
    <location>
        <begin position="37"/>
        <end position="385"/>
    </location>
</feature>
<feature type="signal peptide" evidence="3">
    <location>
        <begin position="1"/>
        <end position="21"/>
    </location>
</feature>
<dbReference type="PANTHER" id="PTHR30483">
    <property type="entry name" value="LEUCINE-SPECIFIC-BINDING PROTEIN"/>
    <property type="match status" value="1"/>
</dbReference>
<dbReference type="InterPro" id="IPR028081">
    <property type="entry name" value="Leu-bd"/>
</dbReference>
<comment type="similarity">
    <text evidence="1">Belongs to the leucine-binding protein family.</text>
</comment>